<dbReference type="InterPro" id="IPR023346">
    <property type="entry name" value="Lysozyme-like_dom_sf"/>
</dbReference>
<dbReference type="AlphaFoldDB" id="A0A1S7LF35"/>
<dbReference type="GO" id="GO:0008933">
    <property type="term" value="F:peptidoglycan lytic transglycosylase activity"/>
    <property type="evidence" value="ECO:0007669"/>
    <property type="project" value="TreeGrafter"/>
</dbReference>
<accession>A0A1S7LF35</accession>
<dbReference type="PANTHER" id="PTHR30163">
    <property type="entry name" value="MEMBRANE-BOUND LYTIC MUREIN TRANSGLYCOSYLASE B"/>
    <property type="match status" value="1"/>
</dbReference>
<dbReference type="SUPFAM" id="SSF53955">
    <property type="entry name" value="Lysozyme-like"/>
    <property type="match status" value="1"/>
</dbReference>
<proteinExistence type="predicted"/>
<dbReference type="EC" id="4.2.2.-" evidence="2"/>
<dbReference type="PANTHER" id="PTHR30163:SF9">
    <property type="entry name" value="MEMBRANE-BOUND LYTIC MUREIN TRANSGLYCOSYLASE B"/>
    <property type="match status" value="1"/>
</dbReference>
<reference evidence="2" key="1">
    <citation type="submission" date="2015-04" db="EMBL/GenBank/DDBJ databases">
        <authorList>
            <person name="Syromyatnikov M.Y."/>
            <person name="Popov V.N."/>
        </authorList>
    </citation>
    <scope>NUCLEOTIDE SEQUENCE</scope>
    <source>
        <strain evidence="2">MO-1</strain>
    </source>
</reference>
<dbReference type="Gene3D" id="1.10.8.350">
    <property type="entry name" value="Bacterial muramidase"/>
    <property type="match status" value="1"/>
</dbReference>
<dbReference type="CDD" id="cd13399">
    <property type="entry name" value="Slt35-like"/>
    <property type="match status" value="1"/>
</dbReference>
<evidence type="ECO:0000313" key="2">
    <source>
        <dbReference type="EMBL" id="CRH04659.1"/>
    </source>
</evidence>
<keyword evidence="2" id="KW-0456">Lyase</keyword>
<dbReference type="Pfam" id="PF13406">
    <property type="entry name" value="SLT_2"/>
    <property type="match status" value="1"/>
</dbReference>
<feature type="domain" description="Transglycosylase SLT" evidence="1">
    <location>
        <begin position="5"/>
        <end position="287"/>
    </location>
</feature>
<dbReference type="EMBL" id="LO017727">
    <property type="protein sequence ID" value="CRH04659.1"/>
    <property type="molecule type" value="Genomic_DNA"/>
</dbReference>
<dbReference type="GO" id="GO:0009253">
    <property type="term" value="P:peptidoglycan catabolic process"/>
    <property type="evidence" value="ECO:0007669"/>
    <property type="project" value="TreeGrafter"/>
</dbReference>
<organism evidence="2">
    <name type="scientific">Magnetococcus massalia (strain MO-1)</name>
    <dbReference type="NCBI Taxonomy" id="451514"/>
    <lineage>
        <taxon>Bacteria</taxon>
        <taxon>Pseudomonadati</taxon>
        <taxon>Pseudomonadota</taxon>
        <taxon>Magnetococcia</taxon>
        <taxon>Magnetococcales</taxon>
        <taxon>Magnetococcaceae</taxon>
        <taxon>Magnetococcus</taxon>
    </lineage>
</organism>
<dbReference type="Gene3D" id="1.10.530.10">
    <property type="match status" value="1"/>
</dbReference>
<dbReference type="InterPro" id="IPR043426">
    <property type="entry name" value="MltB-like"/>
</dbReference>
<protein>
    <submittedName>
        <fullName evidence="2">Putative GH103: Membrane-bound lytic murein transglycosylase B</fullName>
        <ecNumber evidence="2">4.2.2.-</ecNumber>
    </submittedName>
</protein>
<sequence>MQPWVTEHGMDAAWLERVFAGVKKYPRVIRAMNHQAESKPFYKYRDHITSPWLYKKGRKKWAEYGDLLRQTGARYAVDPAFIIALWGMESRFGSYMGKHPVLRTLYTLSVDYPRRAKFFRSELRHFLLLCQEQGWDPEQPLGSYAGAMGHVQMIPSSMRRYALDENGDGTLGVFDNAVDATASIANYLAKHGWQRGGLYTLPVKKGHHLAKLRSKRVKQMQPWSWWQSRGVEITQQSAKLEPETPMALIRLEEADGDRYYAVFNNFRVILDWNRSLRFAKVVGELAEGFTR</sequence>
<name>A0A1S7LF35_MAGMO</name>
<dbReference type="InterPro" id="IPR031304">
    <property type="entry name" value="SLT_2"/>
</dbReference>
<gene>
    <name evidence="2" type="ORF">MAGMO_0448</name>
</gene>
<evidence type="ECO:0000259" key="1">
    <source>
        <dbReference type="Pfam" id="PF13406"/>
    </source>
</evidence>